<accession>A0ABU0TMT2</accession>
<keyword evidence="1" id="KW-0812">Transmembrane</keyword>
<evidence type="ECO:0000256" key="1">
    <source>
        <dbReference type="SAM" id="Phobius"/>
    </source>
</evidence>
<sequence length="189" mass="22134">MRLRQVRLKINGKDILPYIIIGIIIILMIVSQLGFRGIINFRYNKEFSQIAILVMIIGIINYFKTINMPKGVDLRNLISTNDIRTPTVAFRGFINQGTDISFVKFYFSNDCIYMYYRSFLKVYNGPLIVKEKEKASENDFYIKKFNKLSQNEMILEISTKTELTQYDLTLINISDKDVVLLDKEFNKLL</sequence>
<dbReference type="RefSeq" id="WP_307451119.1">
    <property type="nucleotide sequence ID" value="NZ_JAUTAL010000001.1"/>
</dbReference>
<proteinExistence type="predicted"/>
<reference evidence="2 3" key="1">
    <citation type="submission" date="2023-07" db="EMBL/GenBank/DDBJ databases">
        <title>Functional and genomic diversity of the sorghum phyllosphere microbiome.</title>
        <authorList>
            <person name="Shade A."/>
        </authorList>
    </citation>
    <scope>NUCLEOTIDE SEQUENCE [LARGE SCALE GENOMIC DNA]</scope>
    <source>
        <strain evidence="2 3">SORGH_AS_1064</strain>
    </source>
</reference>
<organism evidence="2 3">
    <name type="scientific">Chryseobacterium camelliae</name>
    <dbReference type="NCBI Taxonomy" id="1265445"/>
    <lineage>
        <taxon>Bacteria</taxon>
        <taxon>Pseudomonadati</taxon>
        <taxon>Bacteroidota</taxon>
        <taxon>Flavobacteriia</taxon>
        <taxon>Flavobacteriales</taxon>
        <taxon>Weeksellaceae</taxon>
        <taxon>Chryseobacterium group</taxon>
        <taxon>Chryseobacterium</taxon>
    </lineage>
</organism>
<evidence type="ECO:0000313" key="3">
    <source>
        <dbReference type="Proteomes" id="UP001225072"/>
    </source>
</evidence>
<evidence type="ECO:0000313" key="2">
    <source>
        <dbReference type="EMBL" id="MDQ1097533.1"/>
    </source>
</evidence>
<dbReference type="EMBL" id="JAUTAL010000001">
    <property type="protein sequence ID" value="MDQ1097533.1"/>
    <property type="molecule type" value="Genomic_DNA"/>
</dbReference>
<feature type="transmembrane region" description="Helical" evidence="1">
    <location>
        <begin position="47"/>
        <end position="63"/>
    </location>
</feature>
<evidence type="ECO:0008006" key="4">
    <source>
        <dbReference type="Google" id="ProtNLM"/>
    </source>
</evidence>
<feature type="transmembrane region" description="Helical" evidence="1">
    <location>
        <begin position="15"/>
        <end position="35"/>
    </location>
</feature>
<gene>
    <name evidence="2" type="ORF">QE404_002680</name>
</gene>
<keyword evidence="3" id="KW-1185">Reference proteome</keyword>
<name>A0ABU0TMT2_9FLAO</name>
<keyword evidence="1" id="KW-0472">Membrane</keyword>
<keyword evidence="1" id="KW-1133">Transmembrane helix</keyword>
<dbReference type="Proteomes" id="UP001225072">
    <property type="component" value="Unassembled WGS sequence"/>
</dbReference>
<protein>
    <recommendedName>
        <fullName evidence="4">SMODS-associating 2TM beta-strand rich effector domain-containing protein</fullName>
    </recommendedName>
</protein>
<comment type="caution">
    <text evidence="2">The sequence shown here is derived from an EMBL/GenBank/DDBJ whole genome shotgun (WGS) entry which is preliminary data.</text>
</comment>